<proteinExistence type="inferred from homology"/>
<dbReference type="Pfam" id="PF06050">
    <property type="entry name" value="HGD-D"/>
    <property type="match status" value="1"/>
</dbReference>
<organism evidence="3">
    <name type="scientific">anaerobic digester metagenome</name>
    <dbReference type="NCBI Taxonomy" id="1263854"/>
    <lineage>
        <taxon>unclassified sequences</taxon>
        <taxon>metagenomes</taxon>
        <taxon>ecological metagenomes</taxon>
    </lineage>
</organism>
<accession>A0A485LUQ5</accession>
<name>A0A485LUQ5_9ZZZZ</name>
<dbReference type="InterPro" id="IPR010327">
    <property type="entry name" value="FldB/FldC_alpha/beta"/>
</dbReference>
<dbReference type="EMBL" id="CAADRM010000018">
    <property type="protein sequence ID" value="VFU11750.1"/>
    <property type="molecule type" value="Genomic_DNA"/>
</dbReference>
<dbReference type="PANTHER" id="PTHR30548">
    <property type="entry name" value="2-HYDROXYGLUTARYL-COA DEHYDRATASE, D-COMPONENT-RELATED"/>
    <property type="match status" value="1"/>
</dbReference>
<comment type="similarity">
    <text evidence="1">Belongs to the FldB/FldC dehydratase alpha/beta subunit family.</text>
</comment>
<dbReference type="PANTHER" id="PTHR30548:SF2">
    <property type="entry name" value="2-HYDROXYACYL-COA DEHYDRATASE,D-COMPONENT"/>
    <property type="match status" value="1"/>
</dbReference>
<evidence type="ECO:0000313" key="3">
    <source>
        <dbReference type="EMBL" id="VFU11750.1"/>
    </source>
</evidence>
<sequence>MKRETREYRFDWMIWSILHHAAMSTGGTRKEYERLLDLVPHFRDVLDSFIRHGEPGRLFLKLIAEYAGMCITARERGKKVALTTFCMATPLLFAFDVVPIMLEAWTVLGTIVLRRGTAEYLDYCSEVGFTETSCSAQRGALGALLAGLAVRPGFIVCDSPGICDTNANSFSFTSAYLDIPFFQLDYPPSIMDERATGYQKKDFRELIVFLEAHTGTTLDENTLREVLDEVRLQDGLASELIDLMRLKPSPVPGLFDIMLYGGRFMMNGKKIYTELLRSMLRTAQANAAAGISGTTSKRERARGLFCYIDHYTTDARFWKWMDEQDISHLGSILFTFWHSDAPYARERPGEAYHIDSSSMEAMVDTLAAQMSRMPMIKQIRGPYDAPGMWLDDLLGAVRLLKPDFVAYIGSMGCRNSWGVNKLLARDLEREGVPAVILFADAFDDRVQSWESVIDKMDEFLQLRRIGI</sequence>
<keyword evidence="2" id="KW-1133">Transmembrane helix</keyword>
<feature type="transmembrane region" description="Helical" evidence="2">
    <location>
        <begin position="80"/>
        <end position="102"/>
    </location>
</feature>
<evidence type="ECO:0000256" key="1">
    <source>
        <dbReference type="ARBA" id="ARBA00005806"/>
    </source>
</evidence>
<dbReference type="Gene3D" id="3.40.50.11890">
    <property type="match status" value="1"/>
</dbReference>
<dbReference type="AlphaFoldDB" id="A0A485LUQ5"/>
<keyword evidence="2" id="KW-0812">Transmembrane</keyword>
<protein>
    <submittedName>
        <fullName evidence="3">2-hydroxyglutaryl-CoA dehydratase, D-component</fullName>
    </submittedName>
</protein>
<keyword evidence="2" id="KW-0472">Membrane</keyword>
<reference evidence="3" key="1">
    <citation type="submission" date="2019-03" db="EMBL/GenBank/DDBJ databases">
        <authorList>
            <person name="Hao L."/>
        </authorList>
    </citation>
    <scope>NUCLEOTIDE SEQUENCE</scope>
</reference>
<evidence type="ECO:0000256" key="2">
    <source>
        <dbReference type="SAM" id="Phobius"/>
    </source>
</evidence>
<gene>
    <name evidence="3" type="ORF">SCFA_1140007</name>
</gene>